<dbReference type="Proteomes" id="UP000004198">
    <property type="component" value="Unassembled WGS sequence"/>
</dbReference>
<dbReference type="InterPro" id="IPR014755">
    <property type="entry name" value="Cu-Rt/internalin_Ig-like"/>
</dbReference>
<gene>
    <name evidence="4" type="ORF">CcarbDRAFT_4658</name>
</gene>
<dbReference type="EMBL" id="ACVI01000123">
    <property type="protein sequence ID" value="EET84873.1"/>
    <property type="molecule type" value="Genomic_DNA"/>
</dbReference>
<evidence type="ECO:0000259" key="3">
    <source>
        <dbReference type="Pfam" id="PF13205"/>
    </source>
</evidence>
<dbReference type="Pfam" id="PF13205">
    <property type="entry name" value="Big_5"/>
    <property type="match status" value="1"/>
</dbReference>
<evidence type="ECO:0000256" key="2">
    <source>
        <dbReference type="SAM" id="SignalP"/>
    </source>
</evidence>
<feature type="domain" description="SbsA Ig-like" evidence="3">
    <location>
        <begin position="30"/>
        <end position="120"/>
    </location>
</feature>
<keyword evidence="5" id="KW-1185">Reference proteome</keyword>
<sequence length="307" mass="35654">MNKIFKIWELALLISLSTTFYVSAKELPQELNVSYNKPWCITFNESIDPSTISGNIIITDNNGKKIKTNISVENNRNGNFVIITPVDKYNENDTYTISINKNVKSYSGHSLKEETTKKFTVMNTDKYSIDTIKNEVNEDFNNFKLGINMQKSDYGLKSYEDADDIYMDKGFEYYYISSRVLDQESPNLNNIDDIIYSSNRFIFFNKINGRSVCSASVYYSEEGKWKVFQTSGSNFYDDIVEAEREYSLKDGDFKLVNYDLVGIRAMFVTTGNELFFINLSDKAVLNQNKFKKESVKKFIEDFKNYMR</sequence>
<dbReference type="PATRIC" id="fig|536227.13.peg.3211"/>
<dbReference type="AlphaFoldDB" id="C6Q0U1"/>
<organism evidence="4 5">
    <name type="scientific">Clostridium carboxidivorans P7</name>
    <dbReference type="NCBI Taxonomy" id="536227"/>
    <lineage>
        <taxon>Bacteria</taxon>
        <taxon>Bacillati</taxon>
        <taxon>Bacillota</taxon>
        <taxon>Clostridia</taxon>
        <taxon>Eubacteriales</taxon>
        <taxon>Clostridiaceae</taxon>
        <taxon>Clostridium</taxon>
    </lineage>
</organism>
<dbReference type="STRING" id="536227.Ccar_15310"/>
<dbReference type="RefSeq" id="WP_007063543.1">
    <property type="nucleotide sequence ID" value="NZ_ACVI01000123.1"/>
</dbReference>
<comment type="caution">
    <text evidence="4">The sequence shown here is derived from an EMBL/GenBank/DDBJ whole genome shotgun (WGS) entry which is preliminary data.</text>
</comment>
<reference evidence="4 5" key="1">
    <citation type="submission" date="2009-06" db="EMBL/GenBank/DDBJ databases">
        <title>The draft genome of Clostridium carboxidivorans P7.</title>
        <authorList>
            <consortium name="US DOE Joint Genome Institute (JGI-PGF)"/>
            <person name="Lucas S."/>
            <person name="Copeland A."/>
            <person name="Lapidus A."/>
            <person name="Glavina del Rio T."/>
            <person name="Tice H."/>
            <person name="Bruce D."/>
            <person name="Goodwin L."/>
            <person name="Pitluck S."/>
            <person name="Larimer F."/>
            <person name="Land M.L."/>
            <person name="Hauser L."/>
            <person name="Hemme C.L."/>
        </authorList>
    </citation>
    <scope>NUCLEOTIDE SEQUENCE [LARGE SCALE GENOMIC DNA]</scope>
    <source>
        <strain evidence="4 5">P7</strain>
    </source>
</reference>
<name>C6Q0U1_9CLOT</name>
<evidence type="ECO:0000313" key="4">
    <source>
        <dbReference type="EMBL" id="EET84873.1"/>
    </source>
</evidence>
<dbReference type="Gene3D" id="2.60.40.1220">
    <property type="match status" value="1"/>
</dbReference>
<dbReference type="OrthoDB" id="2487348at2"/>
<dbReference type="eggNOG" id="ENOG50349K0">
    <property type="taxonomic scope" value="Bacteria"/>
</dbReference>
<feature type="signal peptide" evidence="2">
    <location>
        <begin position="1"/>
        <end position="24"/>
    </location>
</feature>
<dbReference type="InterPro" id="IPR032812">
    <property type="entry name" value="SbsA_Ig"/>
</dbReference>
<keyword evidence="1 2" id="KW-0732">Signal</keyword>
<proteinExistence type="predicted"/>
<evidence type="ECO:0000313" key="5">
    <source>
        <dbReference type="Proteomes" id="UP000004198"/>
    </source>
</evidence>
<accession>C6Q0U1</accession>
<protein>
    <recommendedName>
        <fullName evidence="3">SbsA Ig-like domain-containing protein</fullName>
    </recommendedName>
</protein>
<evidence type="ECO:0000256" key="1">
    <source>
        <dbReference type="ARBA" id="ARBA00022729"/>
    </source>
</evidence>
<feature type="chain" id="PRO_5039262358" description="SbsA Ig-like domain-containing protein" evidence="2">
    <location>
        <begin position="25"/>
        <end position="307"/>
    </location>
</feature>
<dbReference type="KEGG" id="cck:Ccar_15310"/>